<accession>A0ACB9EZY6</accession>
<name>A0ACB9EZY6_CICIN</name>
<dbReference type="EMBL" id="CM042011">
    <property type="protein sequence ID" value="KAI3764133.1"/>
    <property type="molecule type" value="Genomic_DNA"/>
</dbReference>
<protein>
    <submittedName>
        <fullName evidence="1">Uncharacterized protein</fullName>
    </submittedName>
</protein>
<reference evidence="2" key="1">
    <citation type="journal article" date="2022" name="Mol. Ecol. Resour.">
        <title>The genomes of chicory, endive, great burdock and yacon provide insights into Asteraceae palaeo-polyploidization history and plant inulin production.</title>
        <authorList>
            <person name="Fan W."/>
            <person name="Wang S."/>
            <person name="Wang H."/>
            <person name="Wang A."/>
            <person name="Jiang F."/>
            <person name="Liu H."/>
            <person name="Zhao H."/>
            <person name="Xu D."/>
            <person name="Zhang Y."/>
        </authorList>
    </citation>
    <scope>NUCLEOTIDE SEQUENCE [LARGE SCALE GENOMIC DNA]</scope>
    <source>
        <strain evidence="2">cv. Punajuju</strain>
    </source>
</reference>
<gene>
    <name evidence="1" type="ORF">L2E82_14136</name>
</gene>
<evidence type="ECO:0000313" key="1">
    <source>
        <dbReference type="EMBL" id="KAI3764133.1"/>
    </source>
</evidence>
<evidence type="ECO:0000313" key="2">
    <source>
        <dbReference type="Proteomes" id="UP001055811"/>
    </source>
</evidence>
<proteinExistence type="predicted"/>
<keyword evidence="2" id="KW-1185">Reference proteome</keyword>
<organism evidence="1 2">
    <name type="scientific">Cichorium intybus</name>
    <name type="common">Chicory</name>
    <dbReference type="NCBI Taxonomy" id="13427"/>
    <lineage>
        <taxon>Eukaryota</taxon>
        <taxon>Viridiplantae</taxon>
        <taxon>Streptophyta</taxon>
        <taxon>Embryophyta</taxon>
        <taxon>Tracheophyta</taxon>
        <taxon>Spermatophyta</taxon>
        <taxon>Magnoliopsida</taxon>
        <taxon>eudicotyledons</taxon>
        <taxon>Gunneridae</taxon>
        <taxon>Pentapetalae</taxon>
        <taxon>asterids</taxon>
        <taxon>campanulids</taxon>
        <taxon>Asterales</taxon>
        <taxon>Asteraceae</taxon>
        <taxon>Cichorioideae</taxon>
        <taxon>Cichorieae</taxon>
        <taxon>Cichoriinae</taxon>
        <taxon>Cichorium</taxon>
    </lineage>
</organism>
<dbReference type="Proteomes" id="UP001055811">
    <property type="component" value="Linkage Group LG03"/>
</dbReference>
<sequence length="690" mass="78288">MVGATTHQQQQAPQLAPPSSSSSTAPTTTPEEDEFLKRNTDCVYFLASPLTCKKGSECEYRHSDIARVNPRDCWYWLNGNCLNPKCAFRHPPLDGLLGADASTPMAPPPPVPTPHPAPYGAPKQGVACIFFQKGFCLKGHLCPFLHGPPNSVNNKPTQPGSANPVNEPPKMTPPETAQKPAEFKAKQPPLPARNGGGNKRERVVPPPVMDERPVINPNPSVNHGYHVSENERVLNGKDADEYSREPSPGFDVLVDNEVEDSEYFHEKDEFIRSRGQDYDVDRDHHDYDRYNEREGQFAWDDRRESSGRILVGSTHLERRPYSRSNSPDQLDLRHRISKQRRVSENALDRMPRRESHHRHDHRQNRHQEQGGLSSRLRGRIKIPGRSLSPSKENNPRVEREIDMGRRNQSRYSPGRPLSLTSRVRDRIKDNNGDNDKKFAGPKRLSELKGGRTSEVPEGEFIGKGKKVEEDLSFEGPKPLSEILKRKRGTENHISSVIVEKTQKEREIVKEEEHNVLNDFEAEKQTEDVKTSVNDEVGMVDEDALLDEELEAYDHKDGDYEYDQIDGEEDYNLDEGEYELRVVAFWPTSLIELKVVVSEIVEVVVDVQGYEEHHLFMFVFLKNRHLPPPPPPPPTARSTPPLPPPSPPMVPCDEPEPTNDSTLFRVSIDLVEYERLMFELGIDSTSRLKSS</sequence>
<comment type="caution">
    <text evidence="1">The sequence shown here is derived from an EMBL/GenBank/DDBJ whole genome shotgun (WGS) entry which is preliminary data.</text>
</comment>
<reference evidence="1 2" key="2">
    <citation type="journal article" date="2022" name="Mol. Ecol. Resour.">
        <title>The genomes of chicory, endive, great burdock and yacon provide insights into Asteraceae paleo-polyploidization history and plant inulin production.</title>
        <authorList>
            <person name="Fan W."/>
            <person name="Wang S."/>
            <person name="Wang H."/>
            <person name="Wang A."/>
            <person name="Jiang F."/>
            <person name="Liu H."/>
            <person name="Zhao H."/>
            <person name="Xu D."/>
            <person name="Zhang Y."/>
        </authorList>
    </citation>
    <scope>NUCLEOTIDE SEQUENCE [LARGE SCALE GENOMIC DNA]</scope>
    <source>
        <strain evidence="2">cv. Punajuju</strain>
        <tissue evidence="1">Leaves</tissue>
    </source>
</reference>